<dbReference type="AlphaFoldDB" id="B2HES5"/>
<protein>
    <submittedName>
        <fullName evidence="2">Uncharacterized protein</fullName>
    </submittedName>
</protein>
<name>B2HES5_MYCMM</name>
<dbReference type="Proteomes" id="UP000001190">
    <property type="component" value="Chromosome"/>
</dbReference>
<reference evidence="2 3" key="1">
    <citation type="journal article" date="2008" name="Genome Res.">
        <title>Insights from the complete genome sequence of Mycobacterium marinum on the evolution of Mycobacterium tuberculosis.</title>
        <authorList>
            <person name="Stinear T.P."/>
            <person name="Seemann T."/>
            <person name="Harrison P.F."/>
            <person name="Jenkin G.A."/>
            <person name="Davies J.K."/>
            <person name="Johnson P.D."/>
            <person name="Abdellah Z."/>
            <person name="Arrowsmith C."/>
            <person name="Chillingworth T."/>
            <person name="Churcher C."/>
            <person name="Clarke K."/>
            <person name="Cronin A."/>
            <person name="Davis P."/>
            <person name="Goodhead I."/>
            <person name="Holroyd N."/>
            <person name="Jagels K."/>
            <person name="Lord A."/>
            <person name="Moule S."/>
            <person name="Mungall K."/>
            <person name="Norbertczak H."/>
            <person name="Quail M.A."/>
            <person name="Rabbinowitsch E."/>
            <person name="Walker D."/>
            <person name="White B."/>
            <person name="Whitehead S."/>
            <person name="Small P.L."/>
            <person name="Brosch R."/>
            <person name="Ramakrishnan L."/>
            <person name="Fischbach M.A."/>
            <person name="Parkhill J."/>
            <person name="Cole S.T."/>
        </authorList>
    </citation>
    <scope>NUCLEOTIDE SEQUENCE [LARGE SCALE GENOMIC DNA]</scope>
    <source>
        <strain evidence="3">ATCC BAA-535 / M</strain>
    </source>
</reference>
<organism evidence="2 3">
    <name type="scientific">Mycobacterium marinum (strain ATCC BAA-535 / M)</name>
    <dbReference type="NCBI Taxonomy" id="216594"/>
    <lineage>
        <taxon>Bacteria</taxon>
        <taxon>Bacillati</taxon>
        <taxon>Actinomycetota</taxon>
        <taxon>Actinomycetes</taxon>
        <taxon>Mycobacteriales</taxon>
        <taxon>Mycobacteriaceae</taxon>
        <taxon>Mycobacterium</taxon>
        <taxon>Mycobacterium ulcerans group</taxon>
    </lineage>
</organism>
<keyword evidence="3" id="KW-1185">Reference proteome</keyword>
<proteinExistence type="predicted"/>
<dbReference type="eggNOG" id="ENOG50321GC">
    <property type="taxonomic scope" value="Bacteria"/>
</dbReference>
<accession>B2HES5</accession>
<evidence type="ECO:0000313" key="3">
    <source>
        <dbReference type="Proteomes" id="UP000001190"/>
    </source>
</evidence>
<feature type="region of interest" description="Disordered" evidence="1">
    <location>
        <begin position="81"/>
        <end position="107"/>
    </location>
</feature>
<evidence type="ECO:0000313" key="2">
    <source>
        <dbReference type="EMBL" id="ACC39782.1"/>
    </source>
</evidence>
<dbReference type="EMBL" id="CP000854">
    <property type="protein sequence ID" value="ACC39782.1"/>
    <property type="molecule type" value="Genomic_DNA"/>
</dbReference>
<gene>
    <name evidence="2" type="ordered locus">MMAR_5565</name>
</gene>
<dbReference type="HOGENOM" id="CLU_2207106_0_0_11"/>
<feature type="region of interest" description="Disordered" evidence="1">
    <location>
        <begin position="1"/>
        <end position="30"/>
    </location>
</feature>
<sequence length="107" mass="11665">MHQRDQSRHDQREQDKSKHSGDGQVRQDDGHDLLTFLRTTDLGRSGAELVCGCGLFECAPLRSVRKLIAVRARCDVVKRPTLGPDLLSGDEPKPIGGTTMVSAPGQS</sequence>
<evidence type="ECO:0000256" key="1">
    <source>
        <dbReference type="SAM" id="MobiDB-lite"/>
    </source>
</evidence>
<dbReference type="KEGG" id="mmi:MMAR_5565"/>
<dbReference type="STRING" id="216594.MMAR_5565"/>